<keyword evidence="2" id="KW-1185">Reference proteome</keyword>
<gene>
    <name evidence="1" type="ORF">L3X38_024916</name>
</gene>
<dbReference type="AlphaFoldDB" id="A0AAD4W1T2"/>
<evidence type="ECO:0000313" key="2">
    <source>
        <dbReference type="Proteomes" id="UP001054821"/>
    </source>
</evidence>
<proteinExistence type="predicted"/>
<organism evidence="1 2">
    <name type="scientific">Prunus dulcis</name>
    <name type="common">Almond</name>
    <name type="synonym">Amygdalus dulcis</name>
    <dbReference type="NCBI Taxonomy" id="3755"/>
    <lineage>
        <taxon>Eukaryota</taxon>
        <taxon>Viridiplantae</taxon>
        <taxon>Streptophyta</taxon>
        <taxon>Embryophyta</taxon>
        <taxon>Tracheophyta</taxon>
        <taxon>Spermatophyta</taxon>
        <taxon>Magnoliopsida</taxon>
        <taxon>eudicotyledons</taxon>
        <taxon>Gunneridae</taxon>
        <taxon>Pentapetalae</taxon>
        <taxon>rosids</taxon>
        <taxon>fabids</taxon>
        <taxon>Rosales</taxon>
        <taxon>Rosaceae</taxon>
        <taxon>Amygdaloideae</taxon>
        <taxon>Amygdaleae</taxon>
        <taxon>Prunus</taxon>
    </lineage>
</organism>
<sequence length="90" mass="9972">MHLYGKRSGDLLLPRASLPQVFLLLPRVSLPLLRRSLWELLILHLLGSSTSSVRTARRSMAYRRSGIFCSSLCPMGVAPSSSAYKKAAEK</sequence>
<evidence type="ECO:0000313" key="1">
    <source>
        <dbReference type="EMBL" id="KAI5334783.1"/>
    </source>
</evidence>
<reference evidence="1 2" key="1">
    <citation type="journal article" date="2022" name="G3 (Bethesda)">
        <title>Whole-genome sequence and methylome profiling of the almond [Prunus dulcis (Mill.) D.A. Webb] cultivar 'Nonpareil'.</title>
        <authorList>
            <person name="D'Amico-Willman K.M."/>
            <person name="Ouma W.Z."/>
            <person name="Meulia T."/>
            <person name="Sideli G.M."/>
            <person name="Gradziel T.M."/>
            <person name="Fresnedo-Ramirez J."/>
        </authorList>
    </citation>
    <scope>NUCLEOTIDE SEQUENCE [LARGE SCALE GENOMIC DNA]</scope>
    <source>
        <strain evidence="1">Clone GOH B32 T37-40</strain>
    </source>
</reference>
<dbReference type="Proteomes" id="UP001054821">
    <property type="component" value="Chromosome 4"/>
</dbReference>
<dbReference type="EMBL" id="JAJFAZ020000004">
    <property type="protein sequence ID" value="KAI5334783.1"/>
    <property type="molecule type" value="Genomic_DNA"/>
</dbReference>
<accession>A0AAD4W1T2</accession>
<protein>
    <submittedName>
        <fullName evidence="1">Uncharacterized protein</fullName>
    </submittedName>
</protein>
<comment type="caution">
    <text evidence="1">The sequence shown here is derived from an EMBL/GenBank/DDBJ whole genome shotgun (WGS) entry which is preliminary data.</text>
</comment>
<name>A0AAD4W1T2_PRUDU</name>